<name>A0ABX3IY83_9PSED</name>
<reference evidence="1 2" key="1">
    <citation type="submission" date="2017-01" db="EMBL/GenBank/DDBJ databases">
        <title>Pseudomonas psychrotolerans genome sequencing and assembly.</title>
        <authorList>
            <person name="Vyas B."/>
            <person name="Mayilraj S."/>
        </authorList>
    </citation>
    <scope>NUCLEOTIDE SEQUENCE [LARGE SCALE GENOMIC DNA]</scope>
    <source>
        <strain evidence="1 2">SDS18</strain>
    </source>
</reference>
<organism evidence="1 2">
    <name type="scientific">Pseudomonas oryzihabitans</name>
    <dbReference type="NCBI Taxonomy" id="47885"/>
    <lineage>
        <taxon>Bacteria</taxon>
        <taxon>Pseudomonadati</taxon>
        <taxon>Pseudomonadota</taxon>
        <taxon>Gammaproteobacteria</taxon>
        <taxon>Pseudomonadales</taxon>
        <taxon>Pseudomonadaceae</taxon>
        <taxon>Pseudomonas</taxon>
    </lineage>
</organism>
<gene>
    <name evidence="1" type="ORF">BVL52_00780</name>
</gene>
<dbReference type="Proteomes" id="UP000189310">
    <property type="component" value="Unassembled WGS sequence"/>
</dbReference>
<dbReference type="EMBL" id="MTLN01000001">
    <property type="protein sequence ID" value="ONN73377.1"/>
    <property type="molecule type" value="Genomic_DNA"/>
</dbReference>
<comment type="caution">
    <text evidence="1">The sequence shown here is derived from an EMBL/GenBank/DDBJ whole genome shotgun (WGS) entry which is preliminary data.</text>
</comment>
<proteinExistence type="predicted"/>
<sequence>MAAIEIRQNSSVETARPFHWALAVRDTLTPTLSRGERGLSVQVFISIGFRIAISCLSTPVGAPRDRDKPQSAQTIER</sequence>
<evidence type="ECO:0000313" key="2">
    <source>
        <dbReference type="Proteomes" id="UP000189310"/>
    </source>
</evidence>
<protein>
    <submittedName>
        <fullName evidence="1">Uncharacterized protein</fullName>
    </submittedName>
</protein>
<keyword evidence="2" id="KW-1185">Reference proteome</keyword>
<accession>A0ABX3IY83</accession>
<evidence type="ECO:0000313" key="1">
    <source>
        <dbReference type="EMBL" id="ONN73377.1"/>
    </source>
</evidence>